<protein>
    <recommendedName>
        <fullName evidence="3">Synaptonemal complex central element protein 3</fullName>
    </recommendedName>
</protein>
<dbReference type="GO" id="GO:0007131">
    <property type="term" value="P:reciprocal meiotic recombination"/>
    <property type="evidence" value="ECO:0007669"/>
    <property type="project" value="InterPro"/>
</dbReference>
<dbReference type="GO" id="GO:0007283">
    <property type="term" value="P:spermatogenesis"/>
    <property type="evidence" value="ECO:0007669"/>
    <property type="project" value="InterPro"/>
</dbReference>
<dbReference type="PANTHER" id="PTHR36686:SF1">
    <property type="entry name" value="SYNAPTONEMAL COMPLEX CENTRAL ELEMENT PROTEIN 3"/>
    <property type="match status" value="1"/>
</dbReference>
<sequence>MATMSESRGERELHDGVVQELNHLSKEMEKMVEVMENVSVQLTWMAYDMVVLRTSPEVGESTRKLEEEFLQCKNLLETTCIEAIGRSTDPGRIWP</sequence>
<organism evidence="1 2">
    <name type="scientific">Anguilla anguilla</name>
    <name type="common">European freshwater eel</name>
    <name type="synonym">Muraena anguilla</name>
    <dbReference type="NCBI Taxonomy" id="7936"/>
    <lineage>
        <taxon>Eukaryota</taxon>
        <taxon>Metazoa</taxon>
        <taxon>Chordata</taxon>
        <taxon>Craniata</taxon>
        <taxon>Vertebrata</taxon>
        <taxon>Euteleostomi</taxon>
        <taxon>Actinopterygii</taxon>
        <taxon>Neopterygii</taxon>
        <taxon>Teleostei</taxon>
        <taxon>Anguilliformes</taxon>
        <taxon>Anguillidae</taxon>
        <taxon>Anguilla</taxon>
    </lineage>
</organism>
<dbReference type="AlphaFoldDB" id="A0A9D3M872"/>
<proteinExistence type="predicted"/>
<dbReference type="Proteomes" id="UP001044222">
    <property type="component" value="Chromosome 8"/>
</dbReference>
<accession>A0A9D3M872</accession>
<evidence type="ECO:0000313" key="1">
    <source>
        <dbReference type="EMBL" id="KAG5844249.1"/>
    </source>
</evidence>
<dbReference type="InterPro" id="IPR028145">
    <property type="entry name" value="Synaptonemal_3"/>
</dbReference>
<evidence type="ECO:0000313" key="2">
    <source>
        <dbReference type="Proteomes" id="UP001044222"/>
    </source>
</evidence>
<dbReference type="PANTHER" id="PTHR36686">
    <property type="entry name" value="SYNAPTONEMAL COMPLEX CENTRAL ELEMENT PROTEIN 3"/>
    <property type="match status" value="1"/>
</dbReference>
<dbReference type="EMBL" id="JAFIRN010000008">
    <property type="protein sequence ID" value="KAG5844249.1"/>
    <property type="molecule type" value="Genomic_DNA"/>
</dbReference>
<reference evidence="1" key="1">
    <citation type="submission" date="2021-01" db="EMBL/GenBank/DDBJ databases">
        <title>A chromosome-scale assembly of European eel, Anguilla anguilla.</title>
        <authorList>
            <person name="Henkel C."/>
            <person name="Jong-Raadsen S.A."/>
            <person name="Dufour S."/>
            <person name="Weltzien F.-A."/>
            <person name="Palstra A.P."/>
            <person name="Pelster B."/>
            <person name="Spaink H.P."/>
            <person name="Van Den Thillart G.E."/>
            <person name="Jansen H."/>
            <person name="Zahm M."/>
            <person name="Klopp C."/>
            <person name="Cedric C."/>
            <person name="Louis A."/>
            <person name="Berthelot C."/>
            <person name="Parey E."/>
            <person name="Roest Crollius H."/>
            <person name="Montfort J."/>
            <person name="Robinson-Rechavi M."/>
            <person name="Bucao C."/>
            <person name="Bouchez O."/>
            <person name="Gislard M."/>
            <person name="Lluch J."/>
            <person name="Milhes M."/>
            <person name="Lampietro C."/>
            <person name="Lopez Roques C."/>
            <person name="Donnadieu C."/>
            <person name="Braasch I."/>
            <person name="Desvignes T."/>
            <person name="Postlethwait J."/>
            <person name="Bobe J."/>
            <person name="Guiguen Y."/>
            <person name="Dirks R."/>
        </authorList>
    </citation>
    <scope>NUCLEOTIDE SEQUENCE</scope>
    <source>
        <strain evidence="1">Tag_6206</strain>
        <tissue evidence="1">Liver</tissue>
    </source>
</reference>
<comment type="caution">
    <text evidence="1">The sequence shown here is derived from an EMBL/GenBank/DDBJ whole genome shotgun (WGS) entry which is preliminary data.</text>
</comment>
<name>A0A9D3M872_ANGAN</name>
<gene>
    <name evidence="1" type="ORF">ANANG_G00160380</name>
</gene>
<keyword evidence="2" id="KW-1185">Reference proteome</keyword>
<dbReference type="GO" id="GO:0007130">
    <property type="term" value="P:synaptonemal complex assembly"/>
    <property type="evidence" value="ECO:0007669"/>
    <property type="project" value="InterPro"/>
</dbReference>
<dbReference type="Pfam" id="PF15191">
    <property type="entry name" value="Synaptonemal_3"/>
    <property type="match status" value="1"/>
</dbReference>
<evidence type="ECO:0008006" key="3">
    <source>
        <dbReference type="Google" id="ProtNLM"/>
    </source>
</evidence>